<proteinExistence type="predicted"/>
<comment type="caution">
    <text evidence="1">The sequence shown here is derived from an EMBL/GenBank/DDBJ whole genome shotgun (WGS) entry which is preliminary data.</text>
</comment>
<dbReference type="RefSeq" id="WP_069153795.1">
    <property type="nucleotide sequence ID" value="NZ_MCGH01000003.1"/>
</dbReference>
<dbReference type="Proteomes" id="UP000094067">
    <property type="component" value="Unassembled WGS sequence"/>
</dbReference>
<name>A0A1E3A3B3_9FIRM</name>
<evidence type="ECO:0000313" key="1">
    <source>
        <dbReference type="EMBL" id="ODM03272.1"/>
    </source>
</evidence>
<sequence length="139" mass="15960">MKISFREHRSSKYQNRIFVLLLLMAAVPLLIAGAISYKIYMDEVTNQTDLSMEAIETQIYNDVEVVLSSIRQYYLENSSSDEIGWLIQTDSIPYREYSNLFDAQKLLKGPTYIDDYVGKYAFINLEKGGYLPITVCTAC</sequence>
<organism evidence="1 2">
    <name type="scientific">Eisenbergiella tayi</name>
    <dbReference type="NCBI Taxonomy" id="1432052"/>
    <lineage>
        <taxon>Bacteria</taxon>
        <taxon>Bacillati</taxon>
        <taxon>Bacillota</taxon>
        <taxon>Clostridia</taxon>
        <taxon>Lachnospirales</taxon>
        <taxon>Lachnospiraceae</taxon>
        <taxon>Eisenbergiella</taxon>
    </lineage>
</organism>
<evidence type="ECO:0000313" key="2">
    <source>
        <dbReference type="Proteomes" id="UP000094067"/>
    </source>
</evidence>
<gene>
    <name evidence="1" type="ORF">BEI61_04067</name>
</gene>
<accession>A0A1E3A3B3</accession>
<dbReference type="EMBL" id="MCGH01000003">
    <property type="protein sequence ID" value="ODM03272.1"/>
    <property type="molecule type" value="Genomic_DNA"/>
</dbReference>
<dbReference type="AlphaFoldDB" id="A0A1E3A3B3"/>
<protein>
    <submittedName>
        <fullName evidence="1">Uncharacterized protein</fullName>
    </submittedName>
</protein>
<reference evidence="1 2" key="1">
    <citation type="submission" date="2016-07" db="EMBL/GenBank/DDBJ databases">
        <title>Characterization of isolates of Eisenbergiella tayi derived from blood cultures, using whole genome sequencing.</title>
        <authorList>
            <person name="Burdz T."/>
            <person name="Wiebe D."/>
            <person name="Huynh C."/>
            <person name="Bernard K."/>
        </authorList>
    </citation>
    <scope>NUCLEOTIDE SEQUENCE [LARGE SCALE GENOMIC DNA]</scope>
    <source>
        <strain evidence="1 2">NML 110608</strain>
    </source>
</reference>